<protein>
    <submittedName>
        <fullName evidence="2">Uncharacterized protein</fullName>
    </submittedName>
</protein>
<organism evidence="2 3">
    <name type="scientific">Fusarium sarcochroum</name>
    <dbReference type="NCBI Taxonomy" id="1208366"/>
    <lineage>
        <taxon>Eukaryota</taxon>
        <taxon>Fungi</taxon>
        <taxon>Dikarya</taxon>
        <taxon>Ascomycota</taxon>
        <taxon>Pezizomycotina</taxon>
        <taxon>Sordariomycetes</taxon>
        <taxon>Hypocreomycetidae</taxon>
        <taxon>Hypocreales</taxon>
        <taxon>Nectriaceae</taxon>
        <taxon>Fusarium</taxon>
        <taxon>Fusarium lateritium species complex</taxon>
    </lineage>
</organism>
<dbReference type="Proteomes" id="UP000622797">
    <property type="component" value="Unassembled WGS sequence"/>
</dbReference>
<evidence type="ECO:0000256" key="1">
    <source>
        <dbReference type="SAM" id="MobiDB-lite"/>
    </source>
</evidence>
<accession>A0A8H4THY5</accession>
<name>A0A8H4THY5_9HYPO</name>
<reference evidence="2" key="2">
    <citation type="submission" date="2020-05" db="EMBL/GenBank/DDBJ databases">
        <authorList>
            <person name="Kim H.-S."/>
            <person name="Proctor R.H."/>
            <person name="Brown D.W."/>
        </authorList>
    </citation>
    <scope>NUCLEOTIDE SEQUENCE</scope>
    <source>
        <strain evidence="2">NRRL 20472</strain>
    </source>
</reference>
<comment type="caution">
    <text evidence="2">The sequence shown here is derived from an EMBL/GenBank/DDBJ whole genome shotgun (WGS) entry which is preliminary data.</text>
</comment>
<sequence length="255" mass="28711">MFTEPQPDALRSLLAHYGINRRYYFATDVPDREAVKRKPHDVRQIIDLLEVDAPDGIFQSQSQSDRDRVEIPGTGIEVCVSTFCQVSKTMFEMECNLRSNGISKWAHTATEHREHNPEEILELHRHLLHAYVFHLTMTSGADDLIVEDVSTGTIITPDNGIGFRVQEAGDVDGQSTGSEPVFGVYPKMTREVNTDLIRIEDRTWILSTVVAGVDVIHNEEEVEEEVSSRAGDSEDAPRSSQSLDNWSVKDMPTTR</sequence>
<dbReference type="AlphaFoldDB" id="A0A8H4THY5"/>
<keyword evidence="3" id="KW-1185">Reference proteome</keyword>
<gene>
    <name evidence="2" type="ORF">FSARC_11042</name>
</gene>
<proteinExistence type="predicted"/>
<evidence type="ECO:0000313" key="2">
    <source>
        <dbReference type="EMBL" id="KAF4958252.1"/>
    </source>
</evidence>
<feature type="region of interest" description="Disordered" evidence="1">
    <location>
        <begin position="220"/>
        <end position="255"/>
    </location>
</feature>
<dbReference type="EMBL" id="JABEXW010000697">
    <property type="protein sequence ID" value="KAF4958252.1"/>
    <property type="molecule type" value="Genomic_DNA"/>
</dbReference>
<evidence type="ECO:0000313" key="3">
    <source>
        <dbReference type="Proteomes" id="UP000622797"/>
    </source>
</evidence>
<reference evidence="2" key="1">
    <citation type="journal article" date="2020" name="BMC Genomics">
        <title>Correction to: Identification and distribution of gene clusters required for synthesis of sphingolipid metabolism inhibitors in diverse species of the filamentous fungus Fusarium.</title>
        <authorList>
            <person name="Kim H.S."/>
            <person name="Lohmar J.M."/>
            <person name="Busman M."/>
            <person name="Brown D.W."/>
            <person name="Naumann T.A."/>
            <person name="Divon H.H."/>
            <person name="Lysoe E."/>
            <person name="Uhlig S."/>
            <person name="Proctor R.H."/>
        </authorList>
    </citation>
    <scope>NUCLEOTIDE SEQUENCE</scope>
    <source>
        <strain evidence="2">NRRL 20472</strain>
    </source>
</reference>